<gene>
    <name evidence="1" type="ORF">SG0102_03350</name>
</gene>
<organism evidence="1 2">
    <name type="scientific">Intestinibaculum porci</name>
    <dbReference type="NCBI Taxonomy" id="2487118"/>
    <lineage>
        <taxon>Bacteria</taxon>
        <taxon>Bacillati</taxon>
        <taxon>Bacillota</taxon>
        <taxon>Erysipelotrichia</taxon>
        <taxon>Erysipelotrichales</taxon>
        <taxon>Erysipelotrichaceae</taxon>
        <taxon>Intestinibaculum</taxon>
    </lineage>
</organism>
<dbReference type="AlphaFoldDB" id="A0A3G9JHJ5"/>
<dbReference type="SMART" id="SM00671">
    <property type="entry name" value="SEL1"/>
    <property type="match status" value="4"/>
</dbReference>
<dbReference type="InterPro" id="IPR011990">
    <property type="entry name" value="TPR-like_helical_dom_sf"/>
</dbReference>
<sequence length="333" mass="37882">MKIYNTALKEDIMQVVKAQGQALLWDPEAFSQALAPYLTIYPEEVYLMQQAVDLGLFDVRLLNRHFSIYDHVSVLSQFQEIDEEDALYMVCMVQQIIEQFDWDIMILNLDETVDTALDHGDGRALYTLALGFYDGLGVAQDFEKAYDLFEKSYQQGYMQSCYYLGKMNQYGLGTEEDKEQAKAYYLKGEKAEMHENAYGLGLLAEEDQVDPIPYYDESDLPAAAFAAGNYYLSHHDEAKAMMEYFRGAKQLDPECMNAYGKIYMRSGGLHSGLKYITYAYYAGNEDATEYLGYLFVKGEGVEKNVGRGLELLKQAADMGSEKAKELMSIYEAV</sequence>
<protein>
    <recommendedName>
        <fullName evidence="3">HcpA family protein</fullName>
    </recommendedName>
</protein>
<dbReference type="SUPFAM" id="SSF81901">
    <property type="entry name" value="HCP-like"/>
    <property type="match status" value="2"/>
</dbReference>
<dbReference type="PANTHER" id="PTHR11102">
    <property type="entry name" value="SEL-1-LIKE PROTEIN"/>
    <property type="match status" value="1"/>
</dbReference>
<evidence type="ECO:0000313" key="1">
    <source>
        <dbReference type="EMBL" id="BBH25401.1"/>
    </source>
</evidence>
<dbReference type="EMBL" id="AP019309">
    <property type="protein sequence ID" value="BBH25401.1"/>
    <property type="molecule type" value="Genomic_DNA"/>
</dbReference>
<proteinExistence type="predicted"/>
<dbReference type="KEGG" id="ebm:SG0102_03350"/>
<keyword evidence="2" id="KW-1185">Reference proteome</keyword>
<dbReference type="Gene3D" id="1.25.40.10">
    <property type="entry name" value="Tetratricopeptide repeat domain"/>
    <property type="match status" value="2"/>
</dbReference>
<dbReference type="InParanoid" id="A0A3G9JHJ5"/>
<evidence type="ECO:0000313" key="2">
    <source>
        <dbReference type="Proteomes" id="UP000268059"/>
    </source>
</evidence>
<dbReference type="RefSeq" id="WP_125118352.1">
    <property type="nucleotide sequence ID" value="NZ_AP019309.1"/>
</dbReference>
<dbReference type="InterPro" id="IPR006597">
    <property type="entry name" value="Sel1-like"/>
</dbReference>
<name>A0A3G9JHJ5_9FIRM</name>
<reference evidence="1 2" key="1">
    <citation type="submission" date="2018-11" db="EMBL/GenBank/DDBJ databases">
        <title>Novel Erysipelotrichaceae bacterium isolated from small intestine of a swine.</title>
        <authorList>
            <person name="Kim J.S."/>
            <person name="Choe H."/>
            <person name="Lee Y.R."/>
            <person name="Kim K.M."/>
            <person name="Park D.S."/>
        </authorList>
    </citation>
    <scope>NUCLEOTIDE SEQUENCE [LARGE SCALE GENOMIC DNA]</scope>
    <source>
        <strain evidence="1 2">SG0102</strain>
    </source>
</reference>
<evidence type="ECO:0008006" key="3">
    <source>
        <dbReference type="Google" id="ProtNLM"/>
    </source>
</evidence>
<dbReference type="Proteomes" id="UP000268059">
    <property type="component" value="Chromosome"/>
</dbReference>
<dbReference type="InterPro" id="IPR050767">
    <property type="entry name" value="Sel1_AlgK"/>
</dbReference>
<dbReference type="OrthoDB" id="7056571at2"/>
<dbReference type="GO" id="GO:0036503">
    <property type="term" value="P:ERAD pathway"/>
    <property type="evidence" value="ECO:0007669"/>
    <property type="project" value="TreeGrafter"/>
</dbReference>
<dbReference type="PANTHER" id="PTHR11102:SF147">
    <property type="entry name" value="SEL1L ADAPTOR SUBUNIT OF ERAD E3 UBIQUITIN LIGASE"/>
    <property type="match status" value="1"/>
</dbReference>
<dbReference type="Pfam" id="PF08238">
    <property type="entry name" value="Sel1"/>
    <property type="match status" value="3"/>
</dbReference>
<accession>A0A3G9JHJ5</accession>